<sequence>MWTLIDNGSVLPNRETFGARVTYSLGRWKAAKRRGVNVPRSCLVHPASRINPRNGRISLGERCTIAVGAAIQGSVDLGDDCSLQMNSMIVGYGSSDSDDGRVQIGNGVRIAANVLIIAANHIFSATDRPIWKQGLDRKTIEIGDDVWIAGNVVITAGSRIGSGCVIGAGSVVIGDIPRNGIAVGSPAKVVRQRDATSPESRA</sequence>
<dbReference type="CDD" id="cd04647">
    <property type="entry name" value="LbH_MAT_like"/>
    <property type="match status" value="1"/>
</dbReference>
<evidence type="ECO:0000313" key="1">
    <source>
        <dbReference type="EMBL" id="TWU18068.1"/>
    </source>
</evidence>
<dbReference type="InterPro" id="IPR011004">
    <property type="entry name" value="Trimer_LpxA-like_sf"/>
</dbReference>
<dbReference type="Pfam" id="PF14602">
    <property type="entry name" value="Hexapep_2"/>
    <property type="match status" value="1"/>
</dbReference>
<dbReference type="Pfam" id="PF00132">
    <property type="entry name" value="Hexapep"/>
    <property type="match status" value="1"/>
</dbReference>
<dbReference type="EC" id="2.3.1.-" evidence="1"/>
<reference evidence="1 2" key="1">
    <citation type="journal article" date="2020" name="Antonie Van Leeuwenhoek">
        <title>Rhodopirellula heiligendammensis sp. nov., Rhodopirellula pilleata sp. nov., and Rhodopirellula solitaria sp. nov. isolated from natural or artificial marine surfaces in Northern Germany and California, USA, and emended description of the genus Rhodopirellula.</title>
        <authorList>
            <person name="Kallscheuer N."/>
            <person name="Wiegand S."/>
            <person name="Jogler M."/>
            <person name="Boedeker C."/>
            <person name="Peeters S.H."/>
            <person name="Rast P."/>
            <person name="Heuer A."/>
            <person name="Jetten M.S.M."/>
            <person name="Rohde M."/>
            <person name="Jogler C."/>
        </authorList>
    </citation>
    <scope>NUCLEOTIDE SEQUENCE [LARGE SCALE GENOMIC DNA]</scope>
    <source>
        <strain evidence="1 2">Poly21</strain>
    </source>
</reference>
<dbReference type="InterPro" id="IPR051159">
    <property type="entry name" value="Hexapeptide_acetyltransf"/>
</dbReference>
<dbReference type="OrthoDB" id="272049at2"/>
<dbReference type="SUPFAM" id="SSF51161">
    <property type="entry name" value="Trimeric LpxA-like enzymes"/>
    <property type="match status" value="1"/>
</dbReference>
<dbReference type="PANTHER" id="PTHR23416">
    <property type="entry name" value="SIALIC ACID SYNTHASE-RELATED"/>
    <property type="match status" value="1"/>
</dbReference>
<gene>
    <name evidence="1" type="ORF">Poly21_02230</name>
</gene>
<dbReference type="Gene3D" id="2.160.10.10">
    <property type="entry name" value="Hexapeptide repeat proteins"/>
    <property type="match status" value="2"/>
</dbReference>
<organism evidence="1 2">
    <name type="scientific">Allorhodopirellula heiligendammensis</name>
    <dbReference type="NCBI Taxonomy" id="2714739"/>
    <lineage>
        <taxon>Bacteria</taxon>
        <taxon>Pseudomonadati</taxon>
        <taxon>Planctomycetota</taxon>
        <taxon>Planctomycetia</taxon>
        <taxon>Pirellulales</taxon>
        <taxon>Pirellulaceae</taxon>
        <taxon>Allorhodopirellula</taxon>
    </lineage>
</organism>
<accession>A0A5C6C1M9</accession>
<dbReference type="EMBL" id="SJPU01000001">
    <property type="protein sequence ID" value="TWU18068.1"/>
    <property type="molecule type" value="Genomic_DNA"/>
</dbReference>
<evidence type="ECO:0000313" key="2">
    <source>
        <dbReference type="Proteomes" id="UP000319908"/>
    </source>
</evidence>
<keyword evidence="1" id="KW-0808">Transferase</keyword>
<proteinExistence type="predicted"/>
<dbReference type="AlphaFoldDB" id="A0A5C6C1M9"/>
<name>A0A5C6C1M9_9BACT</name>
<dbReference type="InterPro" id="IPR001451">
    <property type="entry name" value="Hexapep"/>
</dbReference>
<protein>
    <submittedName>
        <fullName evidence="1">Acetyltransferase</fullName>
        <ecNumber evidence="1">2.3.1.-</ecNumber>
    </submittedName>
</protein>
<keyword evidence="1" id="KW-0012">Acyltransferase</keyword>
<dbReference type="Proteomes" id="UP000319908">
    <property type="component" value="Unassembled WGS sequence"/>
</dbReference>
<keyword evidence="2" id="KW-1185">Reference proteome</keyword>
<dbReference type="GO" id="GO:0016746">
    <property type="term" value="F:acyltransferase activity"/>
    <property type="evidence" value="ECO:0007669"/>
    <property type="project" value="UniProtKB-KW"/>
</dbReference>
<comment type="caution">
    <text evidence="1">The sequence shown here is derived from an EMBL/GenBank/DDBJ whole genome shotgun (WGS) entry which is preliminary data.</text>
</comment>